<dbReference type="EMBL" id="GG738852">
    <property type="protein sequence ID" value="EFC47981.1"/>
    <property type="molecule type" value="Genomic_DNA"/>
</dbReference>
<accession>D2V4S0</accession>
<dbReference type="AlphaFoldDB" id="D2V4S0"/>
<keyword evidence="2" id="KW-1185">Reference proteome</keyword>
<sequence>MLREARVSDKEKKRIVDEFLHLITNSKAFDSKCLNTETIDCFVLPFFEWNGVTLTMELLKKANYQELIAKLEQSPIFYPILVSSIFFHFGMAYQWKKNSNSNLEIPR</sequence>
<name>D2V4S0_NAEGR</name>
<proteinExistence type="predicted"/>
<dbReference type="VEuPathDB" id="AmoebaDB:NAEGRDRAFT_63887"/>
<gene>
    <name evidence="1" type="ORF">NAEGRDRAFT_63887</name>
</gene>
<dbReference type="GeneID" id="8849600"/>
<reference evidence="1 2" key="1">
    <citation type="journal article" date="2010" name="Cell">
        <title>The genome of Naegleria gruberi illuminates early eukaryotic versatility.</title>
        <authorList>
            <person name="Fritz-Laylin L.K."/>
            <person name="Prochnik S.E."/>
            <person name="Ginger M.L."/>
            <person name="Dacks J.B."/>
            <person name="Carpenter M.L."/>
            <person name="Field M.C."/>
            <person name="Kuo A."/>
            <person name="Paredez A."/>
            <person name="Chapman J."/>
            <person name="Pham J."/>
            <person name="Shu S."/>
            <person name="Neupane R."/>
            <person name="Cipriano M."/>
            <person name="Mancuso J."/>
            <person name="Tu H."/>
            <person name="Salamov A."/>
            <person name="Lindquist E."/>
            <person name="Shapiro H."/>
            <person name="Lucas S."/>
            <person name="Grigoriev I.V."/>
            <person name="Cande W.Z."/>
            <person name="Fulton C."/>
            <person name="Rokhsar D.S."/>
            <person name="Dawson S.C."/>
        </authorList>
    </citation>
    <scope>NUCLEOTIDE SEQUENCE [LARGE SCALE GENOMIC DNA]</scope>
    <source>
        <strain evidence="1 2">NEG-M</strain>
    </source>
</reference>
<organism evidence="2">
    <name type="scientific">Naegleria gruberi</name>
    <name type="common">Amoeba</name>
    <dbReference type="NCBI Taxonomy" id="5762"/>
    <lineage>
        <taxon>Eukaryota</taxon>
        <taxon>Discoba</taxon>
        <taxon>Heterolobosea</taxon>
        <taxon>Tetramitia</taxon>
        <taxon>Eutetramitia</taxon>
        <taxon>Vahlkampfiidae</taxon>
        <taxon>Naegleria</taxon>
    </lineage>
</organism>
<protein>
    <submittedName>
        <fullName evidence="1">Predicted protein</fullName>
    </submittedName>
</protein>
<evidence type="ECO:0000313" key="2">
    <source>
        <dbReference type="Proteomes" id="UP000006671"/>
    </source>
</evidence>
<dbReference type="InParanoid" id="D2V4S0"/>
<evidence type="ECO:0000313" key="1">
    <source>
        <dbReference type="EMBL" id="EFC47981.1"/>
    </source>
</evidence>
<dbReference type="RefSeq" id="XP_002680725.1">
    <property type="nucleotide sequence ID" value="XM_002680679.1"/>
</dbReference>
<dbReference type="KEGG" id="ngr:NAEGRDRAFT_63887"/>
<dbReference type="Proteomes" id="UP000006671">
    <property type="component" value="Unassembled WGS sequence"/>
</dbReference>